<dbReference type="InterPro" id="IPR005123">
    <property type="entry name" value="Oxoglu/Fe-dep_dioxygenase_dom"/>
</dbReference>
<keyword evidence="1" id="KW-0408">Iron</keyword>
<comment type="caution">
    <text evidence="3">The sequence shown here is derived from an EMBL/GenBank/DDBJ whole genome shotgun (WGS) entry which is preliminary data.</text>
</comment>
<comment type="similarity">
    <text evidence="1">Belongs to the iron/ascorbate-dependent oxidoreductase family.</text>
</comment>
<dbReference type="Pfam" id="PF14226">
    <property type="entry name" value="DIOX_N"/>
    <property type="match status" value="1"/>
</dbReference>
<dbReference type="AlphaFoldDB" id="A0AAD5PIT1"/>
<dbReference type="InterPro" id="IPR044861">
    <property type="entry name" value="IPNS-like_FE2OG_OXY"/>
</dbReference>
<dbReference type="GO" id="GO:0016491">
    <property type="term" value="F:oxidoreductase activity"/>
    <property type="evidence" value="ECO:0007669"/>
    <property type="project" value="UniProtKB-KW"/>
</dbReference>
<keyword evidence="4" id="KW-1185">Reference proteome</keyword>
<dbReference type="InterPro" id="IPR050231">
    <property type="entry name" value="Iron_ascorbate_oxido_reductase"/>
</dbReference>
<evidence type="ECO:0000259" key="2">
    <source>
        <dbReference type="PROSITE" id="PS51471"/>
    </source>
</evidence>
<organism evidence="3 4">
    <name type="scientific">Phascolomyces articulosus</name>
    <dbReference type="NCBI Taxonomy" id="60185"/>
    <lineage>
        <taxon>Eukaryota</taxon>
        <taxon>Fungi</taxon>
        <taxon>Fungi incertae sedis</taxon>
        <taxon>Mucoromycota</taxon>
        <taxon>Mucoromycotina</taxon>
        <taxon>Mucoromycetes</taxon>
        <taxon>Mucorales</taxon>
        <taxon>Lichtheimiaceae</taxon>
        <taxon>Phascolomyces</taxon>
    </lineage>
</organism>
<keyword evidence="1" id="KW-0479">Metal-binding</keyword>
<evidence type="ECO:0000313" key="4">
    <source>
        <dbReference type="Proteomes" id="UP001209540"/>
    </source>
</evidence>
<feature type="domain" description="Fe2OG dioxygenase" evidence="2">
    <location>
        <begin position="156"/>
        <end position="261"/>
    </location>
</feature>
<protein>
    <recommendedName>
        <fullName evidence="2">Fe2OG dioxygenase domain-containing protein</fullName>
    </recommendedName>
</protein>
<evidence type="ECO:0000313" key="3">
    <source>
        <dbReference type="EMBL" id="KAI9275815.1"/>
    </source>
</evidence>
<dbReference type="InterPro" id="IPR026992">
    <property type="entry name" value="DIOX_N"/>
</dbReference>
<evidence type="ECO:0000256" key="1">
    <source>
        <dbReference type="RuleBase" id="RU003682"/>
    </source>
</evidence>
<gene>
    <name evidence="3" type="ORF">BDA99DRAFT_532764</name>
</gene>
<reference evidence="3" key="2">
    <citation type="submission" date="2023-02" db="EMBL/GenBank/DDBJ databases">
        <authorList>
            <consortium name="DOE Joint Genome Institute"/>
            <person name="Mondo S.J."/>
            <person name="Chang Y."/>
            <person name="Wang Y."/>
            <person name="Ahrendt S."/>
            <person name="Andreopoulos W."/>
            <person name="Barry K."/>
            <person name="Beard J."/>
            <person name="Benny G.L."/>
            <person name="Blankenship S."/>
            <person name="Bonito G."/>
            <person name="Cuomo C."/>
            <person name="Desiro A."/>
            <person name="Gervers K.A."/>
            <person name="Hundley H."/>
            <person name="Kuo A."/>
            <person name="LaButti K."/>
            <person name="Lang B.F."/>
            <person name="Lipzen A."/>
            <person name="O'Donnell K."/>
            <person name="Pangilinan J."/>
            <person name="Reynolds N."/>
            <person name="Sandor L."/>
            <person name="Smith M.W."/>
            <person name="Tsang A."/>
            <person name="Grigoriev I.V."/>
            <person name="Stajich J.E."/>
            <person name="Spatafora J.W."/>
        </authorList>
    </citation>
    <scope>NUCLEOTIDE SEQUENCE</scope>
    <source>
        <strain evidence="3">RSA 2281</strain>
    </source>
</reference>
<dbReference type="EMBL" id="JAIXMP010000003">
    <property type="protein sequence ID" value="KAI9275815.1"/>
    <property type="molecule type" value="Genomic_DNA"/>
</dbReference>
<dbReference type="GO" id="GO:0046872">
    <property type="term" value="F:metal ion binding"/>
    <property type="evidence" value="ECO:0007669"/>
    <property type="project" value="UniProtKB-KW"/>
</dbReference>
<dbReference type="PANTHER" id="PTHR47990">
    <property type="entry name" value="2-OXOGLUTARATE (2OG) AND FE(II)-DEPENDENT OXYGENASE SUPERFAMILY PROTEIN-RELATED"/>
    <property type="match status" value="1"/>
</dbReference>
<dbReference type="InterPro" id="IPR027443">
    <property type="entry name" value="IPNS-like_sf"/>
</dbReference>
<dbReference type="SUPFAM" id="SSF51197">
    <property type="entry name" value="Clavaminate synthase-like"/>
    <property type="match status" value="1"/>
</dbReference>
<proteinExistence type="inferred from homology"/>
<accession>A0AAD5PIT1</accession>
<name>A0AAD5PIT1_9FUNG</name>
<sequence>MTPHPDIPVIDFSDFTNRSSLIANQVLEACTRIGFFYIKNHQIPKDMIQNAFSLSKRFFDLPLKTKQTTPIQYNRGYIGLFVQRGFNIGPIIHGEYNHPLPKVFDESKDQMEDFFRACHATIVQVLEAFAIALEIPEEEGGREWFSKCHNYEDVTSGETIRYMKYPRGGESTYKEPVRAGAHSDFGTVTLLFQKDISGLEIQANRTEWISAPIIEDAILVNVGDLLQQWSNGLLLSTKHRVVFKPEHEDNDRYSIACFAQPKRSTPLNPIPSHLVPKKLPVLPKELPDHLREKVITAGDYLQFCLDTAYAQSKKLQETTE</sequence>
<dbReference type="PROSITE" id="PS51471">
    <property type="entry name" value="FE2OG_OXY"/>
    <property type="match status" value="1"/>
</dbReference>
<dbReference type="Gene3D" id="2.60.120.330">
    <property type="entry name" value="B-lactam Antibiotic, Isopenicillin N Synthase, Chain"/>
    <property type="match status" value="1"/>
</dbReference>
<reference evidence="3" key="1">
    <citation type="journal article" date="2022" name="IScience">
        <title>Evolution of zygomycete secretomes and the origins of terrestrial fungal ecologies.</title>
        <authorList>
            <person name="Chang Y."/>
            <person name="Wang Y."/>
            <person name="Mondo S."/>
            <person name="Ahrendt S."/>
            <person name="Andreopoulos W."/>
            <person name="Barry K."/>
            <person name="Beard J."/>
            <person name="Benny G.L."/>
            <person name="Blankenship S."/>
            <person name="Bonito G."/>
            <person name="Cuomo C."/>
            <person name="Desiro A."/>
            <person name="Gervers K.A."/>
            <person name="Hundley H."/>
            <person name="Kuo A."/>
            <person name="LaButti K."/>
            <person name="Lang B.F."/>
            <person name="Lipzen A."/>
            <person name="O'Donnell K."/>
            <person name="Pangilinan J."/>
            <person name="Reynolds N."/>
            <person name="Sandor L."/>
            <person name="Smith M.E."/>
            <person name="Tsang A."/>
            <person name="Grigoriev I.V."/>
            <person name="Stajich J.E."/>
            <person name="Spatafora J.W."/>
        </authorList>
    </citation>
    <scope>NUCLEOTIDE SEQUENCE</scope>
    <source>
        <strain evidence="3">RSA 2281</strain>
    </source>
</reference>
<dbReference type="Pfam" id="PF03171">
    <property type="entry name" value="2OG-FeII_Oxy"/>
    <property type="match status" value="1"/>
</dbReference>
<dbReference type="Proteomes" id="UP001209540">
    <property type="component" value="Unassembled WGS sequence"/>
</dbReference>
<keyword evidence="1" id="KW-0560">Oxidoreductase</keyword>